<gene>
    <name evidence="4" type="ORF">HERILL_LOCUS8106</name>
</gene>
<dbReference type="EMBL" id="LR899011">
    <property type="protein sequence ID" value="CAD7085255.1"/>
    <property type="molecule type" value="Genomic_DNA"/>
</dbReference>
<dbReference type="PANTHER" id="PTHR21879">
    <property type="entry name" value="FI03362P-RELATED-RELATED"/>
    <property type="match status" value="1"/>
</dbReference>
<reference evidence="4 5" key="1">
    <citation type="submission" date="2020-11" db="EMBL/GenBank/DDBJ databases">
        <authorList>
            <person name="Wallbank WR R."/>
            <person name="Pardo Diaz C."/>
            <person name="Kozak K."/>
            <person name="Martin S."/>
            <person name="Jiggins C."/>
            <person name="Moest M."/>
            <person name="Warren A I."/>
            <person name="Generalovic N T."/>
            <person name="Byers J.R.P. K."/>
            <person name="Montejo-Kovacevich G."/>
            <person name="Yen C E."/>
        </authorList>
    </citation>
    <scope>NUCLEOTIDE SEQUENCE [LARGE SCALE GENOMIC DNA]</scope>
</reference>
<feature type="region of interest" description="Disordered" evidence="1">
    <location>
        <begin position="212"/>
        <end position="231"/>
    </location>
</feature>
<feature type="signal peptide" evidence="3">
    <location>
        <begin position="1"/>
        <end position="20"/>
    </location>
</feature>
<keyword evidence="5" id="KW-1185">Reference proteome</keyword>
<evidence type="ECO:0000256" key="1">
    <source>
        <dbReference type="SAM" id="MobiDB-lite"/>
    </source>
</evidence>
<feature type="region of interest" description="Disordered" evidence="1">
    <location>
        <begin position="258"/>
        <end position="284"/>
    </location>
</feature>
<dbReference type="Pfam" id="PF07898">
    <property type="entry name" value="DUF1676"/>
    <property type="match status" value="1"/>
</dbReference>
<accession>A0A7R8URE9</accession>
<protein>
    <recommendedName>
        <fullName evidence="6">Osiris 20</fullName>
    </recommendedName>
</protein>
<feature type="transmembrane region" description="Helical" evidence="2">
    <location>
        <begin position="169"/>
        <end position="189"/>
    </location>
</feature>
<dbReference type="InterPro" id="IPR012464">
    <property type="entry name" value="DUF1676"/>
</dbReference>
<evidence type="ECO:0000256" key="3">
    <source>
        <dbReference type="SAM" id="SignalP"/>
    </source>
</evidence>
<dbReference type="InParanoid" id="A0A7R8URE9"/>
<evidence type="ECO:0008006" key="6">
    <source>
        <dbReference type="Google" id="ProtNLM"/>
    </source>
</evidence>
<dbReference type="Proteomes" id="UP000594454">
    <property type="component" value="Chromosome 3"/>
</dbReference>
<name>A0A7R8URE9_HERIL</name>
<evidence type="ECO:0000313" key="4">
    <source>
        <dbReference type="EMBL" id="CAD7085255.1"/>
    </source>
</evidence>
<keyword evidence="3" id="KW-0732">Signal</keyword>
<sequence length="284" mass="30520">MASIVQIFTVYALLVASINAATIRSYASTPRINSGAELISSIAADCFSTEVFSCINEKVLNFLDSLAGVPSEESRTMKSESVEEAIFQRVGRILSTNEFRLELPRTLFQGTEVIYRPDTGFDLALPKDEARGLLLKKKLLLPVLLLLKLKMKALMPIIVALVGLKAMKALILSKIAIKLVLGFLIYQLIQKLGGMKMAMMPMMPMMPSTEPPMPSNAYGAPPSSYEPQEPAGGPYARIWDASPSSSAQNLAYSAYYPSSSSYTASSAPASGSSSSAATSSSSYS</sequence>
<dbReference type="OrthoDB" id="6631139at2759"/>
<dbReference type="OMA" id="PQWEPAS"/>
<dbReference type="PANTHER" id="PTHR21879:SF2">
    <property type="entry name" value="OSIRIS 20"/>
    <property type="match status" value="1"/>
</dbReference>
<organism evidence="4 5">
    <name type="scientific">Hermetia illucens</name>
    <name type="common">Black soldier fly</name>
    <dbReference type="NCBI Taxonomy" id="343691"/>
    <lineage>
        <taxon>Eukaryota</taxon>
        <taxon>Metazoa</taxon>
        <taxon>Ecdysozoa</taxon>
        <taxon>Arthropoda</taxon>
        <taxon>Hexapoda</taxon>
        <taxon>Insecta</taxon>
        <taxon>Pterygota</taxon>
        <taxon>Neoptera</taxon>
        <taxon>Endopterygota</taxon>
        <taxon>Diptera</taxon>
        <taxon>Brachycera</taxon>
        <taxon>Stratiomyomorpha</taxon>
        <taxon>Stratiomyidae</taxon>
        <taxon>Hermetiinae</taxon>
        <taxon>Hermetia</taxon>
    </lineage>
</organism>
<proteinExistence type="predicted"/>
<keyword evidence="2" id="KW-0812">Transmembrane</keyword>
<keyword evidence="2" id="KW-1133">Transmembrane helix</keyword>
<dbReference type="AlphaFoldDB" id="A0A7R8URE9"/>
<dbReference type="GO" id="GO:0016020">
    <property type="term" value="C:membrane"/>
    <property type="evidence" value="ECO:0007669"/>
    <property type="project" value="TreeGrafter"/>
</dbReference>
<evidence type="ECO:0000313" key="5">
    <source>
        <dbReference type="Proteomes" id="UP000594454"/>
    </source>
</evidence>
<keyword evidence="2" id="KW-0472">Membrane</keyword>
<dbReference type="FunCoup" id="A0A7R8URE9">
    <property type="interactions" value="62"/>
</dbReference>
<evidence type="ECO:0000256" key="2">
    <source>
        <dbReference type="SAM" id="Phobius"/>
    </source>
</evidence>
<feature type="chain" id="PRO_5031193741" description="Osiris 20" evidence="3">
    <location>
        <begin position="21"/>
        <end position="284"/>
    </location>
</feature>